<dbReference type="STRING" id="742727.HMPREF9447_04515"/>
<evidence type="ECO:0000313" key="4">
    <source>
        <dbReference type="Proteomes" id="UP000009872"/>
    </source>
</evidence>
<dbReference type="GO" id="GO:0016787">
    <property type="term" value="F:hydrolase activity"/>
    <property type="evidence" value="ECO:0007669"/>
    <property type="project" value="UniProtKB-KW"/>
</dbReference>
<dbReference type="SUPFAM" id="SSF55545">
    <property type="entry name" value="beta-N-acetylhexosaminidase-like domain"/>
    <property type="match status" value="1"/>
</dbReference>
<dbReference type="Gene3D" id="1.20.58.2150">
    <property type="match status" value="1"/>
</dbReference>
<organism evidence="3 4">
    <name type="scientific">Bacteroides oleiciplenus YIT 12058</name>
    <dbReference type="NCBI Taxonomy" id="742727"/>
    <lineage>
        <taxon>Bacteria</taxon>
        <taxon>Pseudomonadati</taxon>
        <taxon>Bacteroidota</taxon>
        <taxon>Bacteroidia</taxon>
        <taxon>Bacteroidales</taxon>
        <taxon>Bacteroidaceae</taxon>
        <taxon>Bacteroides</taxon>
    </lineage>
</organism>
<dbReference type="Pfam" id="PF15979">
    <property type="entry name" value="Glyco_hydro_115"/>
    <property type="match status" value="1"/>
</dbReference>
<evidence type="ECO:0000259" key="2">
    <source>
        <dbReference type="Pfam" id="PF17829"/>
    </source>
</evidence>
<dbReference type="Proteomes" id="UP000009872">
    <property type="component" value="Unassembled WGS sequence"/>
</dbReference>
<dbReference type="RefSeq" id="WP_009132027.1">
    <property type="nucleotide sequence ID" value="NZ_JH992944.1"/>
</dbReference>
<dbReference type="PANTHER" id="PTHR37842:SF2">
    <property type="entry name" value="GYLCOSYL HYDROLASE 115 C-TERMINAL DOMAIN-CONTAINING PROTEIN"/>
    <property type="match status" value="1"/>
</dbReference>
<evidence type="ECO:0000313" key="3">
    <source>
        <dbReference type="EMBL" id="EKU88458.1"/>
    </source>
</evidence>
<accession>K9DVI8</accession>
<evidence type="ECO:0000256" key="1">
    <source>
        <dbReference type="ARBA" id="ARBA00022801"/>
    </source>
</evidence>
<comment type="caution">
    <text evidence="3">The sequence shown here is derived from an EMBL/GenBank/DDBJ whole genome shotgun (WGS) entry which is preliminary data.</text>
</comment>
<proteinExistence type="predicted"/>
<dbReference type="OrthoDB" id="8727830at2"/>
<dbReference type="PANTHER" id="PTHR37842">
    <property type="match status" value="1"/>
</dbReference>
<keyword evidence="1" id="KW-0378">Hydrolase</keyword>
<dbReference type="Gene3D" id="2.60.120.1620">
    <property type="match status" value="1"/>
</dbReference>
<gene>
    <name evidence="3" type="ORF">HMPREF9447_04515</name>
</gene>
<feature type="domain" description="Gylcosyl hydrolase 115 C-terminal" evidence="2">
    <location>
        <begin position="794"/>
        <end position="962"/>
    </location>
</feature>
<dbReference type="AlphaFoldDB" id="K9DVI8"/>
<dbReference type="InterPro" id="IPR029018">
    <property type="entry name" value="Hex-like_dom2"/>
</dbReference>
<dbReference type="Pfam" id="PF17829">
    <property type="entry name" value="GH115_C"/>
    <property type="match status" value="1"/>
</dbReference>
<sequence>MKYIIFLFFFLCFGLIAQGQVIVKETDGEQAFPLVSSNSKALISYDENDFEVVKETARLFAEDIRNVTGKRIALSDKQKAAAYMVIIGTIGQNRTIDRFVREGKLDVSPIRNGWEQYIIQTLDNPDKGIQKALVIAGCDRRGTAYGVLSLSEVMGVDPLYWWADVPVKQKNTLYVHTTRYISKAPSVKYRGIFINDEGWGIQPWATNTFDKEVGNMGPKTYAKVCELILRMKGNMMAPAMHPKTTAFNLVPGNREVADKYGIVVTSAHCEPLLYNNTTEWDNKINGEWNYLTNKEGILKVLDKRTFQTAPFENAYVIAMRGIHDAGLIGVPEDRKAEVTEEALQDQRNILSKHIGKPAEEIQQVFVPYKEVLDIYEKGMKLPDDVTIVWPDDNFGYIKKLSDVKEQKRSGASGVYYHISYLGEPHDYLWLNTTPPALIYEEMKKAYDTGANRYWLLNVGDIKPGELGIKFFLDLAWDIDLFNYDNAYQFDANYLSSIFGDKYKDDLQDIMSTYYQLGFQRKPEAMGWGVEWNSSDSRERIVNTDFSFINYNEAENRIAEYDRIANKSERILKELPDKYKAAFYELVFYPVKGATLMNKKMLTAQQNRWYALQGRASTELYASKVRSYHDSIGSYTAHYNQMLNGKWNHMMSLAPGWVATYQNMPPVNTTTISSGTNMQIFIPGKDTDYGVTSLNVLPCLNPYTKQKSFIELYNRGDKAFQWKASARQEWINLDKTSGEALLQDRIILSVDWTKVPHGTNITGEIVITSGQKTETVYLPIFNPVSPSVNELKGMYVEDNGCISINPGLYHRKLENKDITIHTIKGLGYENECVQLGEAVKPSQNIRKLAETPRAEYDFYTFSAGTVTVYTYALPLFPINTQRNTRYGVMIDDGIVHWVSTAAKEYSGQWKQNVVRNNAIGIVNLNIEKPGKHTLKLLCADPGMVIQKVIIDFGGMKRSYLGPQPTLVK</sequence>
<dbReference type="PATRIC" id="fig|742727.4.peg.4604"/>
<dbReference type="Gene3D" id="3.20.20.520">
    <property type="entry name" value="Glycosyl hydrolase family 115"/>
    <property type="match status" value="1"/>
</dbReference>
<dbReference type="HOGENOM" id="CLU_004852_0_0_10"/>
<reference evidence="3 4" key="1">
    <citation type="submission" date="2012-09" db="EMBL/GenBank/DDBJ databases">
        <title>The Genome Sequence of Bacteroides oleiciplenus YIT 12058.</title>
        <authorList>
            <consortium name="The Broad Institute Genome Sequencing Platform"/>
            <person name="Earl A."/>
            <person name="Ward D."/>
            <person name="Feldgarden M."/>
            <person name="Gevers D."/>
            <person name="Morotomi M."/>
            <person name="Walker B."/>
            <person name="Young S.K."/>
            <person name="Zeng Q."/>
            <person name="Gargeya S."/>
            <person name="Fitzgerald M."/>
            <person name="Haas B."/>
            <person name="Abouelleil A."/>
            <person name="Alvarado L."/>
            <person name="Arachchi H.M."/>
            <person name="Berlin A.M."/>
            <person name="Chapman S.B."/>
            <person name="Goldberg J."/>
            <person name="Griggs A."/>
            <person name="Gujja S."/>
            <person name="Hansen M."/>
            <person name="Howarth C."/>
            <person name="Imamovic A."/>
            <person name="Larimer J."/>
            <person name="McCowen C."/>
            <person name="Montmayeur A."/>
            <person name="Murphy C."/>
            <person name="Neiman D."/>
            <person name="Pearson M."/>
            <person name="Priest M."/>
            <person name="Roberts A."/>
            <person name="Saif S."/>
            <person name="Shea T."/>
            <person name="Sisk P."/>
            <person name="Sykes S."/>
            <person name="Wortman J."/>
            <person name="Nusbaum C."/>
            <person name="Birren B."/>
        </authorList>
    </citation>
    <scope>NUCLEOTIDE SEQUENCE [LARGE SCALE GENOMIC DNA]</scope>
    <source>
        <strain evidence="3 4">YIT 12058</strain>
    </source>
</reference>
<dbReference type="GO" id="GO:0005975">
    <property type="term" value="P:carbohydrate metabolic process"/>
    <property type="evidence" value="ECO:0007669"/>
    <property type="project" value="UniProtKB-ARBA"/>
</dbReference>
<dbReference type="InterPro" id="IPR031924">
    <property type="entry name" value="GH115"/>
</dbReference>
<dbReference type="Gene3D" id="3.30.379.10">
    <property type="entry name" value="Chitobiase/beta-hexosaminidase domain 2-like"/>
    <property type="match status" value="1"/>
</dbReference>
<dbReference type="eggNOG" id="ENOG502Z7KK">
    <property type="taxonomic scope" value="Bacteria"/>
</dbReference>
<keyword evidence="4" id="KW-1185">Reference proteome</keyword>
<dbReference type="InterPro" id="IPR042301">
    <property type="entry name" value="GH115_sf"/>
</dbReference>
<name>K9DVI8_9BACE</name>
<protein>
    <recommendedName>
        <fullName evidence="2">Gylcosyl hydrolase 115 C-terminal domain-containing protein</fullName>
    </recommendedName>
</protein>
<dbReference type="InterPro" id="IPR041437">
    <property type="entry name" value="GH115_C"/>
</dbReference>
<dbReference type="EMBL" id="ADLF01000021">
    <property type="protein sequence ID" value="EKU88458.1"/>
    <property type="molecule type" value="Genomic_DNA"/>
</dbReference>